<comment type="caution">
    <text evidence="2">The sequence shown here is derived from an EMBL/GenBank/DDBJ whole genome shotgun (WGS) entry which is preliminary data.</text>
</comment>
<dbReference type="Proteomes" id="UP000294028">
    <property type="component" value="Unassembled WGS sequence"/>
</dbReference>
<dbReference type="RefSeq" id="WP_006055978.1">
    <property type="nucleotide sequence ID" value="NZ_RZHH01000003.1"/>
</dbReference>
<feature type="transmembrane region" description="Helical" evidence="1">
    <location>
        <begin position="36"/>
        <end position="55"/>
    </location>
</feature>
<keyword evidence="1" id="KW-1133">Transmembrane helix</keyword>
<organism evidence="2 3">
    <name type="scientific">Halogeometricum borinquense</name>
    <dbReference type="NCBI Taxonomy" id="60847"/>
    <lineage>
        <taxon>Archaea</taxon>
        <taxon>Methanobacteriati</taxon>
        <taxon>Methanobacteriota</taxon>
        <taxon>Stenosarchaea group</taxon>
        <taxon>Halobacteria</taxon>
        <taxon>Halobacteriales</taxon>
        <taxon>Haloferacaceae</taxon>
        <taxon>Halogeometricum</taxon>
    </lineage>
</organism>
<keyword evidence="1" id="KW-0472">Membrane</keyword>
<proteinExistence type="predicted"/>
<gene>
    <name evidence="2" type="ORF">ELS19_19585</name>
</gene>
<keyword evidence="1" id="KW-0812">Transmembrane</keyword>
<sequence length="63" mass="7057">MATNAIDVDGLLGVIDQYPEFQQFKPGSDVLAHQSWFTVLVLMVWTVVAPAVGYLKFRTMEIV</sequence>
<dbReference type="EMBL" id="RZHH01000003">
    <property type="protein sequence ID" value="RYJ08682.1"/>
    <property type="molecule type" value="Genomic_DNA"/>
</dbReference>
<evidence type="ECO:0000313" key="2">
    <source>
        <dbReference type="EMBL" id="RYJ08682.1"/>
    </source>
</evidence>
<name>A0A482T3K7_9EURY</name>
<evidence type="ECO:0000256" key="1">
    <source>
        <dbReference type="SAM" id="Phobius"/>
    </source>
</evidence>
<protein>
    <submittedName>
        <fullName evidence="2">Uncharacterized protein</fullName>
    </submittedName>
</protein>
<dbReference type="GeneID" id="9989151"/>
<reference evidence="2 3" key="1">
    <citation type="submission" date="2018-12" db="EMBL/GenBank/DDBJ databases">
        <title>Genome analysis provides insights into bioremediation potentialities of Halogeometricum borinquense strain N11.</title>
        <authorList>
            <person name="Najjari A."/>
            <person name="Youssef N."/>
            <person name="Fhoula I."/>
            <person name="Ben Dhia O."/>
            <person name="Mahjoubi M."/>
            <person name="Ouzari H.I."/>
            <person name="Cherif A."/>
        </authorList>
    </citation>
    <scope>NUCLEOTIDE SEQUENCE [LARGE SCALE GENOMIC DNA]</scope>
    <source>
        <strain evidence="2 3">N11</strain>
    </source>
</reference>
<dbReference type="AlphaFoldDB" id="A0A482T3K7"/>
<accession>A0A482T3K7</accession>
<evidence type="ECO:0000313" key="3">
    <source>
        <dbReference type="Proteomes" id="UP000294028"/>
    </source>
</evidence>